<sequence length="2453" mass="274131">MNFPASHYGDLDDRNPVFIAFRREIKSLVSLMKRPDGGAQVKGVRLLVEIWKQYKHRLPAKYYQEQMLQTADFLSEIKMYEVALWQGYSLHLQQFSSEEITDISDLEHFQACFFPEGLDVDQDVVSMKVRAMLGCALCTFELEKKHGVLKQKGLCKLLRVLSFIRIMMQAFQQHEHLSSHIHNGSSLIYNICSYLMTMNYSAEALEYLLWASISVELSVPLMTAKYLPLSVTLYCAVCYCYYDNQAAAQAEEFARRALGKINERAKEEEQSDTATSMAQRAYKEASIKLGSLVFKREVFEIRKPKYKTRIQTKSSLKDFASGPWPRTSTEKLLTSMFDSSAGHFLGILEALWDSGTRPLQTRMLGDVELQEIALELLSAGIRILSRSVGEQKCEEHLALNPVILTPTSTLIELAVTGEHRISISSAVRFLKLLFQYKQLDVFADLAKQMLHILSDVKGQAFRKAERELALLHSYSSLFFQKGRPREDISDVRSKSSAFLSDEISALVNTLQMSVCASDPELHPDVDLVLDVVLFLWNQVKMVMQNDQLQASEFSQCEQRADSYHKWLWCLSVLCEVALACELATVDCTMTAEMICTLAIQLEKASGSTQGPGLCSIEMTNAELLQRVHDMAKKGLQSLSKGVSALSPQGLSAVTDSAFFQKLGPLHPPSASAEEIKRMNENRWKNTEGLEPEVESSCEPSRSVFLRARDLHLELEIILHRVSVKLLHLHSVDKPGLMVWIKNNKVSKALFLIQRALLEHDAEMMTDRNATKSLLEEAFSLMEKAELEEKKLYMTLCQTKQRPHQERKTPKSKGESPPPAPVLLSRTDHTFAFAPAPYDMGEQVCWYQLYGRVAEGINMKVRLNDCSLPGTGLMVQVGSGGCVMRVEGLQPNQRYVFAIAAYDSEGRLLGNSIGQTTVPLLASMPVQLLATWAHLAQVAFQTNQYAAAKRACRELWSHYTHPSSESSSPRGRLAVTSLHEATIQQSSPHLCNLVLTSIFIETEISIQEGALRCKTLSNSSPFVWDQDARLAECDRMLVAIDLALCLNDGISAVQAVVTCYGLLAPLMFHQIIHGRVVQVLQKCLVVLEESSGLLIHSWTGDTSESLLYMTACITFYLSKVLRLLRKHQLAAAVLDRGRRMLQEATDARLQMSKHSSKVKTTGADSTVSDSVMIRRQFQALNTKQRRSSEAELTSCNCPPAPTGPEDPMVLCDLIYSATLQEAHQEMMKIKWKTYFLEFAALFLQRTLEEGHPDLVLKWGENILQFLFRRDEMMGLSSRHLEAKNKSKGGAETEKPQASVPHEELRKRLKKKLPCSMLRHVKTYRELCTVDNLLTLMSDVVRRSKKRLQLRNLCSEERPWRCQVHRCLAQAHLAAAHRDMDTPQQSYSQLDPLHFSLAFTGLLIKRISQGRPSSRCESEGISSPSGLGEQEEKKENKVVRFGDSEERCGEGGSFSPTIHQMQIDKSSPLNSFKLAASHLRSAMVLAHRGGHWTLLLCVCQTVWNHSCKITSQLEAPPPVTEDQLQDVFTPLLVLATELVMDMLNKLELWSLYDRDLTEEELESRVHFSAPLDDSTQVDLRWVRSLVLHTLERLHGCEKWESLAHFALLFNSYTRERYALIVAPLLLHAQRSLTERIRSVGGPAIPQPHHIKTQQRTGKEVTNRSYFHCQLLSGWSPSELLKLPIDEETSHTNAFPRDGASLKAAEKKRSLSLVCVPLDVEDTLSGYHRALQKTPHCLQVLQHSRSLLLLLLANTQPYLVQLQSTGGVSFCPVVKPTPNIRPYDPSGEDFSTPNAIFGLPVRPDCIPTVVAAYSKSIQCLRAGGHKSLSLLALHEMGNLHFYAGNVQAAQSCWIQAVDCALQSSGVVQKWDGVSFGGGSMPKTVKHAGVWGCLQAAVITAKIAQFILTSDVNQRTKCCLLSSHLFKCVLGCSMAQPQLDLQYASYTIGEELLPGVDLFSEPRRLHVSSVVSSLHFVCHWLFMTGYHITLLPILALYLHFVGPVCRDVQRTVEGKILKVRVLTELCLFSEAVMEVIQLTHGADIFLPCGPFIAKTNQESMTTFSNNKSLLDNKEAVEALVNCEFAPEIQTLYGPTLCTSFSLARIQLVLALSKTLRDLPDPDPEDSCAAILVASEFSEQERPDEEPKPLKQKPFTLCHEGSQLTSERIKMVLLEAASSLLTSTTEQLVLLGCSEEEKLELTVESSLLKASLHLQQGRPKLSFEAAVSSLVLLQTSPVTIGASDSKLTEGPVTDSQSRDCPGAAGAAERIGPSLWLRCRLALVQSLVASIHANATLLPGKNINEETARLLREGIEECVRWGDRDTQAVLLMESAELEALRGKTQESVAVLQEAVALLSDRAYMPPGSMLTLARAALLLNDIREHQSSSLLQVTRKLLDMQMRLFGQSVDDNVDVCPPGSSNIYLPYITMLKEITLRIDFMENSDNKEQLTSSQTLHLI</sequence>
<protein>
    <submittedName>
        <fullName evidence="2">Uncharacterized protein</fullName>
    </submittedName>
</protein>
<dbReference type="GO" id="GO:0060271">
    <property type="term" value="P:cilium assembly"/>
    <property type="evidence" value="ECO:0007669"/>
    <property type="project" value="TreeGrafter"/>
</dbReference>
<dbReference type="PANTHER" id="PTHR33487">
    <property type="entry name" value="CILIA- AND FLAGELLA-ASSOCIATED PROTEIN 54"/>
    <property type="match status" value="1"/>
</dbReference>
<dbReference type="Proteomes" id="UP000283210">
    <property type="component" value="Chromosome 14"/>
</dbReference>
<dbReference type="InterPro" id="IPR036116">
    <property type="entry name" value="FN3_sf"/>
</dbReference>
<name>A0A3S2U6B9_ORYJA</name>
<accession>A0A3S2U6B9</accession>
<dbReference type="EMBL" id="CM012450">
    <property type="protein sequence ID" value="RVE63832.1"/>
    <property type="molecule type" value="Genomic_DNA"/>
</dbReference>
<feature type="region of interest" description="Disordered" evidence="1">
    <location>
        <begin position="2238"/>
        <end position="2259"/>
    </location>
</feature>
<reference evidence="2 3" key="1">
    <citation type="submission" date="2018-11" db="EMBL/GenBank/DDBJ databases">
        <authorList>
            <person name="Lopez-Roques C."/>
            <person name="Donnadieu C."/>
            <person name="Bouchez O."/>
            <person name="Klopp C."/>
            <person name="Cabau C."/>
            <person name="Zahm M."/>
        </authorList>
    </citation>
    <scope>NUCLEOTIDE SEQUENCE [LARGE SCALE GENOMIC DNA]</scope>
    <source>
        <strain evidence="2">RS831</strain>
        <tissue evidence="2">Whole body</tissue>
    </source>
</reference>
<proteinExistence type="predicted"/>
<organism evidence="2 3">
    <name type="scientific">Oryzias javanicus</name>
    <name type="common">Javanese ricefish</name>
    <name type="synonym">Aplocheilus javanicus</name>
    <dbReference type="NCBI Taxonomy" id="123683"/>
    <lineage>
        <taxon>Eukaryota</taxon>
        <taxon>Metazoa</taxon>
        <taxon>Chordata</taxon>
        <taxon>Craniata</taxon>
        <taxon>Vertebrata</taxon>
        <taxon>Euteleostomi</taxon>
        <taxon>Actinopterygii</taxon>
        <taxon>Neopterygii</taxon>
        <taxon>Teleostei</taxon>
        <taxon>Neoteleostei</taxon>
        <taxon>Acanthomorphata</taxon>
        <taxon>Ovalentaria</taxon>
        <taxon>Atherinomorphae</taxon>
        <taxon>Beloniformes</taxon>
        <taxon>Adrianichthyidae</taxon>
        <taxon>Oryziinae</taxon>
        <taxon>Oryzias</taxon>
    </lineage>
</organism>
<feature type="region of interest" description="Disordered" evidence="1">
    <location>
        <begin position="1410"/>
        <end position="1434"/>
    </location>
</feature>
<feature type="region of interest" description="Disordered" evidence="1">
    <location>
        <begin position="1279"/>
        <end position="1302"/>
    </location>
</feature>
<gene>
    <name evidence="2" type="ORF">OJAV_G00140120</name>
</gene>
<dbReference type="InterPro" id="IPR027912">
    <property type="entry name" value="CFAP54"/>
</dbReference>
<reference evidence="2 3" key="2">
    <citation type="submission" date="2019-01" db="EMBL/GenBank/DDBJ databases">
        <title>A chromosome length genome reference of the Java medaka (oryzias javanicus).</title>
        <authorList>
            <person name="Herpin A."/>
            <person name="Takehana Y."/>
            <person name="Naruse K."/>
            <person name="Ansai S."/>
            <person name="Kawaguchi M."/>
        </authorList>
    </citation>
    <scope>NUCLEOTIDE SEQUENCE [LARGE SCALE GENOMIC DNA]</scope>
    <source>
        <strain evidence="2">RS831</strain>
        <tissue evidence="2">Whole body</tissue>
    </source>
</reference>
<dbReference type="Pfam" id="PF14858">
    <property type="entry name" value="CFAP54_N"/>
    <property type="match status" value="1"/>
</dbReference>
<dbReference type="PANTHER" id="PTHR33487:SF1">
    <property type="entry name" value="CILIA- AND FLAGELLA-ASSOCIATED PROTEIN 54"/>
    <property type="match status" value="1"/>
</dbReference>
<feature type="compositionally biased region" description="Basic and acidic residues" evidence="1">
    <location>
        <begin position="802"/>
        <end position="813"/>
    </location>
</feature>
<feature type="region of interest" description="Disordered" evidence="1">
    <location>
        <begin position="797"/>
        <end position="820"/>
    </location>
</feature>
<dbReference type="SUPFAM" id="SSF49265">
    <property type="entry name" value="Fibronectin type III"/>
    <property type="match status" value="1"/>
</dbReference>
<evidence type="ECO:0000313" key="2">
    <source>
        <dbReference type="EMBL" id="RVE63832.1"/>
    </source>
</evidence>
<evidence type="ECO:0000256" key="1">
    <source>
        <dbReference type="SAM" id="MobiDB-lite"/>
    </source>
</evidence>
<dbReference type="OrthoDB" id="2104158at2759"/>
<keyword evidence="3" id="KW-1185">Reference proteome</keyword>
<evidence type="ECO:0000313" key="3">
    <source>
        <dbReference type="Proteomes" id="UP000283210"/>
    </source>
</evidence>